<keyword evidence="2" id="KW-1185">Reference proteome</keyword>
<dbReference type="AlphaFoldDB" id="A0AAV7AI15"/>
<sequence>MKGEKLYPIFFWMTKKNIQHVIQNRWSVVWMTIGPCIIHVFSRAVKGSGILKCNHQNFPQRAHSHVEILLHWKLKQEWLCQNK</sequence>
<comment type="caution">
    <text evidence="1">The sequence shown here is derived from an EMBL/GenBank/DDBJ whole genome shotgun (WGS) entry which is preliminary data.</text>
</comment>
<accession>A0AAV7AI15</accession>
<protein>
    <submittedName>
        <fullName evidence="1">Uncharacterized protein</fullName>
    </submittedName>
</protein>
<dbReference type="EMBL" id="WNYA01000008">
    <property type="protein sequence ID" value="KAG8558353.1"/>
    <property type="molecule type" value="Genomic_DNA"/>
</dbReference>
<proteinExistence type="predicted"/>
<dbReference type="Proteomes" id="UP000824782">
    <property type="component" value="Unassembled WGS sequence"/>
</dbReference>
<name>A0AAV7AI15_ENGPU</name>
<reference evidence="1" key="1">
    <citation type="thesis" date="2020" institute="ProQuest LLC" country="789 East Eisenhower Parkway, Ann Arbor, MI, USA">
        <title>Comparative Genomics and Chromosome Evolution.</title>
        <authorList>
            <person name="Mudd A.B."/>
        </authorList>
    </citation>
    <scope>NUCLEOTIDE SEQUENCE</scope>
    <source>
        <strain evidence="1">237g6f4</strain>
        <tissue evidence="1">Blood</tissue>
    </source>
</reference>
<evidence type="ECO:0000313" key="2">
    <source>
        <dbReference type="Proteomes" id="UP000824782"/>
    </source>
</evidence>
<organism evidence="1 2">
    <name type="scientific">Engystomops pustulosus</name>
    <name type="common">Tungara frog</name>
    <name type="synonym">Physalaemus pustulosus</name>
    <dbReference type="NCBI Taxonomy" id="76066"/>
    <lineage>
        <taxon>Eukaryota</taxon>
        <taxon>Metazoa</taxon>
        <taxon>Chordata</taxon>
        <taxon>Craniata</taxon>
        <taxon>Vertebrata</taxon>
        <taxon>Euteleostomi</taxon>
        <taxon>Amphibia</taxon>
        <taxon>Batrachia</taxon>
        <taxon>Anura</taxon>
        <taxon>Neobatrachia</taxon>
        <taxon>Hyloidea</taxon>
        <taxon>Leptodactylidae</taxon>
        <taxon>Leiuperinae</taxon>
        <taxon>Engystomops</taxon>
    </lineage>
</organism>
<gene>
    <name evidence="1" type="ORF">GDO81_016962</name>
</gene>
<evidence type="ECO:0000313" key="1">
    <source>
        <dbReference type="EMBL" id="KAG8558353.1"/>
    </source>
</evidence>